<protein>
    <submittedName>
        <fullName evidence="1">Uncharacterized protein</fullName>
    </submittedName>
</protein>
<sequence>MEIVVDTCFARRLLLCAPAYPPIPAQHRSLCGPSSTSLSTHRHDPTLSQCPALLDVEGKTLGMPRVYHSFRYCRERNSMCLHSRAG</sequence>
<dbReference type="InParanoid" id="A0A369JIK6"/>
<keyword evidence="2" id="KW-1185">Reference proteome</keyword>
<organism evidence="1 2">
    <name type="scientific">Hypsizygus marmoreus</name>
    <name type="common">White beech mushroom</name>
    <name type="synonym">Agaricus marmoreus</name>
    <dbReference type="NCBI Taxonomy" id="39966"/>
    <lineage>
        <taxon>Eukaryota</taxon>
        <taxon>Fungi</taxon>
        <taxon>Dikarya</taxon>
        <taxon>Basidiomycota</taxon>
        <taxon>Agaricomycotina</taxon>
        <taxon>Agaricomycetes</taxon>
        <taxon>Agaricomycetidae</taxon>
        <taxon>Agaricales</taxon>
        <taxon>Tricholomatineae</taxon>
        <taxon>Lyophyllaceae</taxon>
        <taxon>Hypsizygus</taxon>
    </lineage>
</organism>
<accession>A0A369JIK6</accession>
<dbReference type="EMBL" id="LUEZ02000069">
    <property type="protein sequence ID" value="RDB20245.1"/>
    <property type="molecule type" value="Genomic_DNA"/>
</dbReference>
<evidence type="ECO:0000313" key="1">
    <source>
        <dbReference type="EMBL" id="RDB20245.1"/>
    </source>
</evidence>
<comment type="caution">
    <text evidence="1">The sequence shown here is derived from an EMBL/GenBank/DDBJ whole genome shotgun (WGS) entry which is preliminary data.</text>
</comment>
<dbReference type="AlphaFoldDB" id="A0A369JIK6"/>
<proteinExistence type="predicted"/>
<dbReference type="Proteomes" id="UP000076154">
    <property type="component" value="Unassembled WGS sequence"/>
</dbReference>
<name>A0A369JIK6_HYPMA</name>
<gene>
    <name evidence="1" type="ORF">Hypma_012604</name>
</gene>
<reference evidence="1" key="1">
    <citation type="submission" date="2018-04" db="EMBL/GenBank/DDBJ databases">
        <title>Whole genome sequencing of Hypsizygus marmoreus.</title>
        <authorList>
            <person name="Choi I.-G."/>
            <person name="Min B."/>
            <person name="Kim J.-G."/>
            <person name="Kim S."/>
            <person name="Oh Y.-L."/>
            <person name="Kong W.-S."/>
            <person name="Park H."/>
            <person name="Jeong J."/>
            <person name="Song E.-S."/>
        </authorList>
    </citation>
    <scope>NUCLEOTIDE SEQUENCE [LARGE SCALE GENOMIC DNA]</scope>
    <source>
        <strain evidence="1">51987-8</strain>
    </source>
</reference>
<evidence type="ECO:0000313" key="2">
    <source>
        <dbReference type="Proteomes" id="UP000076154"/>
    </source>
</evidence>